<dbReference type="HOGENOM" id="CLU_025617_1_0_12"/>
<evidence type="ECO:0000313" key="2">
    <source>
        <dbReference type="EMBL" id="AEE17076.1"/>
    </source>
</evidence>
<protein>
    <recommendedName>
        <fullName evidence="1">Polysaccharide pyruvyl transferase domain-containing protein</fullName>
    </recommendedName>
</protein>
<dbReference type="KEGG" id="tbe:Trebr_1654"/>
<organism evidence="2 3">
    <name type="scientific">Treponema brennaborense (strain DSM 12168 / CIP 105900 / DD5/3)</name>
    <dbReference type="NCBI Taxonomy" id="906968"/>
    <lineage>
        <taxon>Bacteria</taxon>
        <taxon>Pseudomonadati</taxon>
        <taxon>Spirochaetota</taxon>
        <taxon>Spirochaetia</taxon>
        <taxon>Spirochaetales</taxon>
        <taxon>Treponemataceae</taxon>
        <taxon>Treponema</taxon>
    </lineage>
</organism>
<dbReference type="eggNOG" id="COG1143">
    <property type="taxonomic scope" value="Bacteria"/>
</dbReference>
<reference evidence="3" key="1">
    <citation type="submission" date="2011-04" db="EMBL/GenBank/DDBJ databases">
        <title>The complete genome of Treponema brennaborense DSM 12168.</title>
        <authorList>
            <person name="Lucas S."/>
            <person name="Han J."/>
            <person name="Lapidus A."/>
            <person name="Bruce D."/>
            <person name="Goodwin L."/>
            <person name="Pitluck S."/>
            <person name="Peters L."/>
            <person name="Kyrpides N."/>
            <person name="Mavromatis K."/>
            <person name="Ivanova N."/>
            <person name="Mikhailova N."/>
            <person name="Pagani I."/>
            <person name="Teshima H."/>
            <person name="Detter J.C."/>
            <person name="Tapia R."/>
            <person name="Han C."/>
            <person name="Land M."/>
            <person name="Hauser L."/>
            <person name="Markowitz V."/>
            <person name="Cheng J.-F."/>
            <person name="Hugenholtz P."/>
            <person name="Woyke T."/>
            <person name="Wu D."/>
            <person name="Gronow S."/>
            <person name="Wellnitz S."/>
            <person name="Brambilla E."/>
            <person name="Klenk H.-P."/>
            <person name="Eisen J.A."/>
        </authorList>
    </citation>
    <scope>NUCLEOTIDE SEQUENCE [LARGE SCALE GENOMIC DNA]</scope>
    <source>
        <strain evidence="3">DSM 12168 / CIP 105900 / DD5/3</strain>
    </source>
</reference>
<name>F4LPZ8_TREBD</name>
<evidence type="ECO:0000259" key="1">
    <source>
        <dbReference type="Pfam" id="PF04230"/>
    </source>
</evidence>
<dbReference type="AlphaFoldDB" id="F4LPZ8"/>
<dbReference type="InterPro" id="IPR007345">
    <property type="entry name" value="Polysacch_pyruvyl_Trfase"/>
</dbReference>
<dbReference type="Pfam" id="PF04230">
    <property type="entry name" value="PS_pyruv_trans"/>
    <property type="match status" value="1"/>
</dbReference>
<sequence>MKIGILTFHNADNYGAVLQCYALQESLKKLFPNDEVCAADYRNNEIEKSYRILSIRKKLRANITQFLYIPAALGKRNQFKKFRERFLSLGSSDITKYDMIFYGSDQIWNPVLTAGDLSYFGNGFDGVKIAYGASDGGEIKEQEIKELLLKFKGISCREKTLAEKISCMTARKDIKAVCDPVFLLSKNAWLAIAKAPKQNGYILAYKIADNLNFDSEVEKTAIRLEKKVIQIVYLKSLRKLFCRKQHFVKGISVEEFLGYVANADLVITTSFHATAFSLIFERPFYVLKLEIRSERITDLLNSIQLEERYVEKIPEKITGCEIYSTEVKENFKTHCSGGKRFLSEVLNV</sequence>
<dbReference type="EMBL" id="CP002696">
    <property type="protein sequence ID" value="AEE17076.1"/>
    <property type="molecule type" value="Genomic_DNA"/>
</dbReference>
<dbReference type="RefSeq" id="WP_013758781.1">
    <property type="nucleotide sequence ID" value="NC_015500.1"/>
</dbReference>
<keyword evidence="3" id="KW-1185">Reference proteome</keyword>
<accession>F4LPZ8</accession>
<dbReference type="STRING" id="906968.Trebr_1654"/>
<feature type="domain" description="Polysaccharide pyruvyl transferase" evidence="1">
    <location>
        <begin position="13"/>
        <end position="287"/>
    </location>
</feature>
<dbReference type="Proteomes" id="UP000006546">
    <property type="component" value="Chromosome"/>
</dbReference>
<evidence type="ECO:0000313" key="3">
    <source>
        <dbReference type="Proteomes" id="UP000006546"/>
    </source>
</evidence>
<proteinExistence type="predicted"/>
<gene>
    <name evidence="2" type="ordered locus">Trebr_1654</name>
</gene>